<dbReference type="SUPFAM" id="SSF81901">
    <property type="entry name" value="HCP-like"/>
    <property type="match status" value="1"/>
</dbReference>
<dbReference type="Proteomes" id="UP001281410">
    <property type="component" value="Unassembled WGS sequence"/>
</dbReference>
<feature type="region of interest" description="Disordered" evidence="4">
    <location>
        <begin position="55"/>
        <end position="81"/>
    </location>
</feature>
<dbReference type="InterPro" id="IPR011990">
    <property type="entry name" value="TPR-like_helical_dom_sf"/>
</dbReference>
<dbReference type="EMBL" id="JANJYJ010000007">
    <property type="protein sequence ID" value="KAK3199022.1"/>
    <property type="molecule type" value="Genomic_DNA"/>
</dbReference>
<feature type="repeat" description="PPR" evidence="3">
    <location>
        <begin position="280"/>
        <end position="314"/>
    </location>
</feature>
<comment type="caution">
    <text evidence="5">The sequence shown here is derived from an EMBL/GenBank/DDBJ whole genome shotgun (WGS) entry which is preliminary data.</text>
</comment>
<feature type="repeat" description="PPR" evidence="3">
    <location>
        <begin position="526"/>
        <end position="561"/>
    </location>
</feature>
<keyword evidence="6" id="KW-1185">Reference proteome</keyword>
<evidence type="ECO:0000256" key="3">
    <source>
        <dbReference type="PROSITE-ProRule" id="PRU00708"/>
    </source>
</evidence>
<proteinExistence type="inferred from homology"/>
<dbReference type="PROSITE" id="PS51375">
    <property type="entry name" value="PPR"/>
    <property type="match status" value="6"/>
</dbReference>
<protein>
    <recommendedName>
        <fullName evidence="7">Pentatricopeptide repeat-containing protein</fullName>
    </recommendedName>
</protein>
<evidence type="ECO:0000313" key="6">
    <source>
        <dbReference type="Proteomes" id="UP001281410"/>
    </source>
</evidence>
<evidence type="ECO:0000313" key="5">
    <source>
        <dbReference type="EMBL" id="KAK3199022.1"/>
    </source>
</evidence>
<comment type="similarity">
    <text evidence="1">Belongs to the PPR family. P subfamily.</text>
</comment>
<keyword evidence="2" id="KW-0677">Repeat</keyword>
<evidence type="ECO:0008006" key="7">
    <source>
        <dbReference type="Google" id="ProtNLM"/>
    </source>
</evidence>
<gene>
    <name evidence="5" type="ORF">Dsin_022437</name>
</gene>
<sequence>MWRSIAARTRQVALNYGATTENPKKVLSFQFFTLTRDDSLSRPSLCRNPRFFSQLSATDPSDEGPVSHETEFSSHGLNQNEDTQTDHFVFGFENDENLGENDDTQIENSMVFDANGDAQMDDFVPVEIEGEEKKPEVYEIDVEKLENVLSLLQGSVDGSLESSFDEFGLDLREDFVVRVLETPLILGENLLRFFKWGMRKPEFKVSTHAVDALVKAICSDMRKKDAYALWDLVQEIGGKESGILNVEILNELIALLSKLGKGKAALEVFDKFGDLGCVANVETYYFTIEALCRRSIFDRAWSVCEKMIDTGSLPDSEKVGKIICWFCKGKKTKEAHSLYASAKEKKNYPPQSSVNFLISSLCQKDETVKLALEMLDDFSGEAQRHAIKSFSAVIHGLCRMKDVVAAKTLLQKMISEGPPPGNAVFNSLINGYSKNGDMEEATGIMNLMKNRGLKPDVYTYTVVMSGYANGGQMKEACEIFKEAKKKHSKLSPVTYHTLIRGYCKLEEFDKALNLFTEMKDSGVQPNVDEYNKLIQSLCLKALDWEKAEKLLEEMKEKGMHLNGITRGLIKAVKDLEKEEVDNELVRPEP</sequence>
<dbReference type="InterPro" id="IPR002885">
    <property type="entry name" value="PPR_rpt"/>
</dbReference>
<organism evidence="5 6">
    <name type="scientific">Dipteronia sinensis</name>
    <dbReference type="NCBI Taxonomy" id="43782"/>
    <lineage>
        <taxon>Eukaryota</taxon>
        <taxon>Viridiplantae</taxon>
        <taxon>Streptophyta</taxon>
        <taxon>Embryophyta</taxon>
        <taxon>Tracheophyta</taxon>
        <taxon>Spermatophyta</taxon>
        <taxon>Magnoliopsida</taxon>
        <taxon>eudicotyledons</taxon>
        <taxon>Gunneridae</taxon>
        <taxon>Pentapetalae</taxon>
        <taxon>rosids</taxon>
        <taxon>malvids</taxon>
        <taxon>Sapindales</taxon>
        <taxon>Sapindaceae</taxon>
        <taxon>Hippocastanoideae</taxon>
        <taxon>Acereae</taxon>
        <taxon>Dipteronia</taxon>
    </lineage>
</organism>
<dbReference type="PANTHER" id="PTHR46128">
    <property type="entry name" value="MITOCHONDRIAL GROUP I INTRON SPLICING FACTOR CCM1"/>
    <property type="match status" value="1"/>
</dbReference>
<dbReference type="Pfam" id="PF13041">
    <property type="entry name" value="PPR_2"/>
    <property type="match status" value="2"/>
</dbReference>
<feature type="repeat" description="PPR" evidence="3">
    <location>
        <begin position="386"/>
        <end position="420"/>
    </location>
</feature>
<name>A0AAE0A2D0_9ROSI</name>
<accession>A0AAE0A2D0</accession>
<dbReference type="InterPro" id="IPR050872">
    <property type="entry name" value="PPR_P_subfamily"/>
</dbReference>
<dbReference type="Pfam" id="PF01535">
    <property type="entry name" value="PPR"/>
    <property type="match status" value="2"/>
</dbReference>
<dbReference type="PANTHER" id="PTHR46128:SF195">
    <property type="entry name" value="PENTACOTRIPEPTIDE-REPEAT REGION OF PRORP DOMAIN-CONTAINING PROTEIN"/>
    <property type="match status" value="1"/>
</dbReference>
<feature type="repeat" description="PPR" evidence="3">
    <location>
        <begin position="491"/>
        <end position="525"/>
    </location>
</feature>
<dbReference type="NCBIfam" id="TIGR00756">
    <property type="entry name" value="PPR"/>
    <property type="match status" value="5"/>
</dbReference>
<reference evidence="5" key="1">
    <citation type="journal article" date="2023" name="Plant J.">
        <title>Genome sequences and population genomics provide insights into the demographic history, inbreeding, and mutation load of two 'living fossil' tree species of Dipteronia.</title>
        <authorList>
            <person name="Feng Y."/>
            <person name="Comes H.P."/>
            <person name="Chen J."/>
            <person name="Zhu S."/>
            <person name="Lu R."/>
            <person name="Zhang X."/>
            <person name="Li P."/>
            <person name="Qiu J."/>
            <person name="Olsen K.M."/>
            <person name="Qiu Y."/>
        </authorList>
    </citation>
    <scope>NUCLEOTIDE SEQUENCE</scope>
    <source>
        <strain evidence="5">NBL</strain>
    </source>
</reference>
<feature type="repeat" description="PPR" evidence="3">
    <location>
        <begin position="421"/>
        <end position="455"/>
    </location>
</feature>
<dbReference type="Gene3D" id="1.25.40.10">
    <property type="entry name" value="Tetratricopeptide repeat domain"/>
    <property type="match status" value="3"/>
</dbReference>
<evidence type="ECO:0000256" key="1">
    <source>
        <dbReference type="ARBA" id="ARBA00007626"/>
    </source>
</evidence>
<feature type="repeat" description="PPR" evidence="3">
    <location>
        <begin position="456"/>
        <end position="490"/>
    </location>
</feature>
<evidence type="ECO:0000256" key="4">
    <source>
        <dbReference type="SAM" id="MobiDB-lite"/>
    </source>
</evidence>
<dbReference type="AlphaFoldDB" id="A0AAE0A2D0"/>
<evidence type="ECO:0000256" key="2">
    <source>
        <dbReference type="ARBA" id="ARBA00022737"/>
    </source>
</evidence>